<sequence>MVLLKNKENILPLSTNQKYLVLGSAANDIQKQTGGWTLTWQGTENEIERDFPGAQTMLMALQELVGEENIITDINQADEDTTAIVIFGEDPYAEMFGDIKRNQTLEYATIKAKYAEDLELIRSLEQQGNPVVSVFYSGRPLYVNEEINLSDAFVAAWLPGTEAGGITDVLFAQNGRDFSGKLSYSWPKKKCSTTINRHAPNIEDYVTPETEQDIEGEHKPLFPYGYGLSYGNNNPSEDLDNLPLDPREFGCGQDEPDDGIATDNLEIFGRSSSGEFVARMSGDNTGWAPVEVSNGSETSIGNLTTKPINYMHQQDAINVVFSGEGARQLYMQTYDEKGEDRNSYLNADATLQFDIDVKKEVPDNLILSMHCEWPCFGEVEIGKVLPKPLEDTSQENWQTIKVPLQCLADNGMSFPYLNTAFLLYSNEPAEFEFNLGEIRFVPRSIDPAEDALTCEELAGDVLPPLDQDVVDVPALWQDLGEYKVNTDNWQGIEGHMSYGWTSEETLRVSYDSQSPESYKGIVFVQGTSQNLENYLDGTLEFDLFVESYGQPANSGENATQGLVIKMESPDGPGNDLLLPRADYPIGVWHRVSVPVKDLNTGNLNIQNVHAPLAMLPFWSASQAGFVFEVKNIELVK</sequence>
<dbReference type="AlphaFoldDB" id="A0A0B8QJD4"/>
<keyword evidence="4" id="KW-0732">Signal</keyword>
<dbReference type="InterPro" id="IPR008979">
    <property type="entry name" value="Galactose-bd-like_sf"/>
</dbReference>
<evidence type="ECO:0000256" key="2">
    <source>
        <dbReference type="ARBA" id="ARBA00005336"/>
    </source>
</evidence>
<dbReference type="Pfam" id="PF01915">
    <property type="entry name" value="Glyco_hydro_3_C"/>
    <property type="match status" value="1"/>
</dbReference>
<comment type="caution">
    <text evidence="9">The sequence shown here is derived from an EMBL/GenBank/DDBJ whole genome shotgun (WGS) entry which is preliminary data.</text>
</comment>
<keyword evidence="6 9" id="KW-0326">Glycosidase</keyword>
<reference evidence="9 10" key="2">
    <citation type="submission" date="2015-01" db="EMBL/GenBank/DDBJ databases">
        <authorList>
            <consortium name="NBRP consortium"/>
            <person name="Sawabe T."/>
            <person name="Meirelles P."/>
            <person name="Feng G."/>
            <person name="Sayaka M."/>
            <person name="Hattori M."/>
            <person name="Ohkuma M."/>
        </authorList>
    </citation>
    <scope>NUCLEOTIDE SEQUENCE [LARGE SCALE GENOMIC DNA]</scope>
    <source>
        <strain evidence="10">JCM 19241</strain>
    </source>
</reference>
<evidence type="ECO:0000313" key="10">
    <source>
        <dbReference type="Proteomes" id="UP000031666"/>
    </source>
</evidence>
<evidence type="ECO:0000313" key="9">
    <source>
        <dbReference type="EMBL" id="GAM75238.1"/>
    </source>
</evidence>
<dbReference type="InterPro" id="IPR041443">
    <property type="entry name" value="Exop_C"/>
</dbReference>
<proteinExistence type="inferred from homology"/>
<dbReference type="PANTHER" id="PTHR30620:SF16">
    <property type="entry name" value="LYSOSOMAL BETA GLUCOSIDASE"/>
    <property type="match status" value="1"/>
</dbReference>
<name>A0A0B8QJD4_9VIBR</name>
<evidence type="ECO:0000256" key="6">
    <source>
        <dbReference type="ARBA" id="ARBA00023295"/>
    </source>
</evidence>
<dbReference type="InterPro" id="IPR002772">
    <property type="entry name" value="Glyco_hydro_3_C"/>
</dbReference>
<dbReference type="GO" id="GO:0008422">
    <property type="term" value="F:beta-glucosidase activity"/>
    <property type="evidence" value="ECO:0007669"/>
    <property type="project" value="UniProtKB-EC"/>
</dbReference>
<feature type="domain" description="Glycoside hydrolase family 3 C-terminal" evidence="7">
    <location>
        <begin position="1"/>
        <end position="230"/>
    </location>
</feature>
<dbReference type="Gene3D" id="2.60.120.430">
    <property type="entry name" value="Galactose-binding lectin"/>
    <property type="match status" value="2"/>
</dbReference>
<accession>A0A0B8QJD4</accession>
<dbReference type="EC" id="3.2.1.21" evidence="3"/>
<evidence type="ECO:0000256" key="4">
    <source>
        <dbReference type="ARBA" id="ARBA00022729"/>
    </source>
</evidence>
<comment type="catalytic activity">
    <reaction evidence="1">
        <text>Hydrolysis of terminal, non-reducing beta-D-glucosyl residues with release of beta-D-glucose.</text>
        <dbReference type="EC" id="3.2.1.21"/>
    </reaction>
</comment>
<dbReference type="STRING" id="1481914.JCM19241_1581"/>
<dbReference type="Gene3D" id="3.40.50.1700">
    <property type="entry name" value="Glycoside hydrolase family 3 C-terminal domain"/>
    <property type="match status" value="1"/>
</dbReference>
<dbReference type="EMBL" id="BBSC01000003">
    <property type="protein sequence ID" value="GAM75238.1"/>
    <property type="molecule type" value="Genomic_DNA"/>
</dbReference>
<feature type="domain" description="ExoP galactose-binding-like" evidence="8">
    <location>
        <begin position="294"/>
        <end position="433"/>
    </location>
</feature>
<dbReference type="Pfam" id="PF18559">
    <property type="entry name" value="Exop_C"/>
    <property type="match status" value="1"/>
</dbReference>
<dbReference type="InterPro" id="IPR051915">
    <property type="entry name" value="Cellulose_Degrad_GH3"/>
</dbReference>
<reference evidence="9 10" key="1">
    <citation type="submission" date="2015-01" db="EMBL/GenBank/DDBJ databases">
        <title>Vibrio sp. C94 JCM 19241 whole genome shotgun sequence.</title>
        <authorList>
            <person name="Sawabe T."/>
            <person name="Meirelles P."/>
            <person name="Feng G."/>
            <person name="Sayaka M."/>
            <person name="Hattori M."/>
            <person name="Ohkuma M."/>
        </authorList>
    </citation>
    <scope>NUCLEOTIDE SEQUENCE [LARGE SCALE GENOMIC DNA]</scope>
    <source>
        <strain evidence="10">JCM 19241</strain>
    </source>
</reference>
<comment type="similarity">
    <text evidence="2">Belongs to the glycosyl hydrolase 3 family.</text>
</comment>
<gene>
    <name evidence="9" type="ORF">JCM19241_1581</name>
</gene>
<dbReference type="GO" id="GO:0009251">
    <property type="term" value="P:glucan catabolic process"/>
    <property type="evidence" value="ECO:0007669"/>
    <property type="project" value="TreeGrafter"/>
</dbReference>
<protein>
    <recommendedName>
        <fullName evidence="3">beta-glucosidase</fullName>
        <ecNumber evidence="3">3.2.1.21</ecNumber>
    </recommendedName>
</protein>
<dbReference type="PANTHER" id="PTHR30620">
    <property type="entry name" value="PERIPLASMIC BETA-GLUCOSIDASE-RELATED"/>
    <property type="match status" value="1"/>
</dbReference>
<dbReference type="SUPFAM" id="SSF52279">
    <property type="entry name" value="Beta-D-glucan exohydrolase, C-terminal domain"/>
    <property type="match status" value="1"/>
</dbReference>
<dbReference type="InterPro" id="IPR036881">
    <property type="entry name" value="Glyco_hydro_3_C_sf"/>
</dbReference>
<keyword evidence="5 9" id="KW-0378">Hydrolase</keyword>
<dbReference type="Proteomes" id="UP000031666">
    <property type="component" value="Unassembled WGS sequence"/>
</dbReference>
<evidence type="ECO:0000256" key="3">
    <source>
        <dbReference type="ARBA" id="ARBA00012744"/>
    </source>
</evidence>
<evidence type="ECO:0000256" key="1">
    <source>
        <dbReference type="ARBA" id="ARBA00000448"/>
    </source>
</evidence>
<dbReference type="SUPFAM" id="SSF49785">
    <property type="entry name" value="Galactose-binding domain-like"/>
    <property type="match status" value="2"/>
</dbReference>
<evidence type="ECO:0000259" key="7">
    <source>
        <dbReference type="Pfam" id="PF01915"/>
    </source>
</evidence>
<evidence type="ECO:0000259" key="8">
    <source>
        <dbReference type="Pfam" id="PF18559"/>
    </source>
</evidence>
<organism evidence="9 10">
    <name type="scientific">Vibrio ishigakensis</name>
    <dbReference type="NCBI Taxonomy" id="1481914"/>
    <lineage>
        <taxon>Bacteria</taxon>
        <taxon>Pseudomonadati</taxon>
        <taxon>Pseudomonadota</taxon>
        <taxon>Gammaproteobacteria</taxon>
        <taxon>Vibrionales</taxon>
        <taxon>Vibrionaceae</taxon>
        <taxon>Vibrio</taxon>
    </lineage>
</organism>
<evidence type="ECO:0000256" key="5">
    <source>
        <dbReference type="ARBA" id="ARBA00022801"/>
    </source>
</evidence>